<accession>A0A1H7FST8</accession>
<feature type="domain" description="PKMT C-terminal winged helix" evidence="3">
    <location>
        <begin position="429"/>
        <end position="494"/>
    </location>
</feature>
<dbReference type="Proteomes" id="UP000199664">
    <property type="component" value="Unassembled WGS sequence"/>
</dbReference>
<dbReference type="SUPFAM" id="SSF53335">
    <property type="entry name" value="S-adenosyl-L-methionine-dependent methyltransferases"/>
    <property type="match status" value="1"/>
</dbReference>
<name>A0A1H7FST8_9HYPH</name>
<dbReference type="RefSeq" id="WP_091828693.1">
    <property type="nucleotide sequence ID" value="NZ_FOAN01000001.1"/>
</dbReference>
<evidence type="ECO:0000259" key="3">
    <source>
        <dbReference type="Pfam" id="PF21782"/>
    </source>
</evidence>
<organism evidence="4 5">
    <name type="scientific">Bosea lupini</name>
    <dbReference type="NCBI Taxonomy" id="1036779"/>
    <lineage>
        <taxon>Bacteria</taxon>
        <taxon>Pseudomonadati</taxon>
        <taxon>Pseudomonadota</taxon>
        <taxon>Alphaproteobacteria</taxon>
        <taxon>Hyphomicrobiales</taxon>
        <taxon>Boseaceae</taxon>
        <taxon>Bosea</taxon>
    </lineage>
</organism>
<evidence type="ECO:0000313" key="4">
    <source>
        <dbReference type="EMBL" id="SEK28844.1"/>
    </source>
</evidence>
<dbReference type="InterPro" id="IPR050723">
    <property type="entry name" value="CFA/CMAS"/>
</dbReference>
<feature type="domain" description="Methyltransferase regulatory" evidence="1">
    <location>
        <begin position="225"/>
        <end position="307"/>
    </location>
</feature>
<keyword evidence="4" id="KW-0808">Transferase</keyword>
<dbReference type="AlphaFoldDB" id="A0A1H7FST8"/>
<dbReference type="GO" id="GO:0008168">
    <property type="term" value="F:methyltransferase activity"/>
    <property type="evidence" value="ECO:0007669"/>
    <property type="project" value="UniProtKB-KW"/>
</dbReference>
<keyword evidence="5" id="KW-1185">Reference proteome</keyword>
<dbReference type="EMBL" id="FOAN01000001">
    <property type="protein sequence ID" value="SEK28844.1"/>
    <property type="molecule type" value="Genomic_DNA"/>
</dbReference>
<dbReference type="Pfam" id="PF21782">
    <property type="entry name" value="WHD_PKMT"/>
    <property type="match status" value="1"/>
</dbReference>
<dbReference type="InterPro" id="IPR018773">
    <property type="entry name" value="MeTrfase_reg_dom_prd"/>
</dbReference>
<dbReference type="Gene3D" id="3.40.50.150">
    <property type="entry name" value="Vaccinia Virus protein VP39"/>
    <property type="match status" value="1"/>
</dbReference>
<evidence type="ECO:0000259" key="2">
    <source>
        <dbReference type="Pfam" id="PF13847"/>
    </source>
</evidence>
<feature type="domain" description="Methyltransferase" evidence="2">
    <location>
        <begin position="52"/>
        <end position="161"/>
    </location>
</feature>
<dbReference type="GO" id="GO:0032259">
    <property type="term" value="P:methylation"/>
    <property type="evidence" value="ECO:0007669"/>
    <property type="project" value="UniProtKB-KW"/>
</dbReference>
<proteinExistence type="predicted"/>
<dbReference type="InterPro" id="IPR025714">
    <property type="entry name" value="Methyltranfer_dom"/>
</dbReference>
<dbReference type="STRING" id="1036779.SAMN04515666_101142"/>
<dbReference type="PANTHER" id="PTHR43667:SF2">
    <property type="entry name" value="FATTY ACID C-METHYL TRANSFERASE"/>
    <property type="match status" value="1"/>
</dbReference>
<dbReference type="InterPro" id="IPR029063">
    <property type="entry name" value="SAM-dependent_MTases_sf"/>
</dbReference>
<dbReference type="OrthoDB" id="5298787at2"/>
<sequence>MNDMAMKDLAMKDLATNPYDAVAYPGHAFSQTHPAHLATIAHIHGMTPAPTATMRVLELGCGSGGNLIPMALQCPGAQLVGIDLSGRAIAHAKAEAAELGLGNVSFEQRDIMAVTTGLGQFDYIIVHGVYSWVPQPVRERILALFGELLAPQGIAYVSYNALPGCRLRDLARDVMLFETREIDDPIEKVRVARAAIKRFAEATDAETFYGVALRERAKQIEDIPDNVLYHDDLNPGARAFALHEVLAAAEPHGLQFLSETSFPNNFGGARGPAQQVLNAIPVSEPLRQEQALDLLIGRCFRQTLLCRADIALHRGLAGFSFAPYHLAANVQEDVDKVDEKRPGAASFLFADGVRLAVDLPAAKAALRALGRTWPGNIHHDELVTLALQEAGPDHEHEIERLNEALTAIYRAGLIEISLEPHRLATGISERPVASLLARRQALASHEVTDLRHRAVALDGVVVRKFVSLLDGTRTPAMLLDALNAFLAEAHASGHGGPALPKQATAAEVDMHLRDVARLALLAG</sequence>
<evidence type="ECO:0000259" key="1">
    <source>
        <dbReference type="Pfam" id="PF10119"/>
    </source>
</evidence>
<keyword evidence="4" id="KW-0489">Methyltransferase</keyword>
<evidence type="ECO:0000313" key="5">
    <source>
        <dbReference type="Proteomes" id="UP000199664"/>
    </source>
</evidence>
<dbReference type="Pfam" id="PF13847">
    <property type="entry name" value="Methyltransf_31"/>
    <property type="match status" value="1"/>
</dbReference>
<protein>
    <submittedName>
        <fullName evidence="4">Predicted methyltransferase regulatory domain-containing protein</fullName>
    </submittedName>
</protein>
<dbReference type="InterPro" id="IPR048976">
    <property type="entry name" value="WHD_PKMT"/>
</dbReference>
<dbReference type="Pfam" id="PF10119">
    <property type="entry name" value="MethyTransf_Reg"/>
    <property type="match status" value="1"/>
</dbReference>
<gene>
    <name evidence="4" type="ORF">SAMN04515666_101142</name>
</gene>
<dbReference type="PANTHER" id="PTHR43667">
    <property type="entry name" value="CYCLOPROPANE-FATTY-ACYL-PHOSPHOLIPID SYNTHASE"/>
    <property type="match status" value="1"/>
</dbReference>
<reference evidence="5" key="1">
    <citation type="submission" date="2016-10" db="EMBL/GenBank/DDBJ databases">
        <authorList>
            <person name="Varghese N."/>
            <person name="Submissions S."/>
        </authorList>
    </citation>
    <scope>NUCLEOTIDE SEQUENCE [LARGE SCALE GENOMIC DNA]</scope>
    <source>
        <strain evidence="5">LMG 26383,CCUG 61248,R- 45681</strain>
    </source>
</reference>
<dbReference type="CDD" id="cd02440">
    <property type="entry name" value="AdoMet_MTases"/>
    <property type="match status" value="1"/>
</dbReference>